<dbReference type="SUPFAM" id="SSF56214">
    <property type="entry name" value="4'-phosphopantetheinyl transferase"/>
    <property type="match status" value="2"/>
</dbReference>
<name>A0A2S6G7W7_9GAMM</name>
<reference evidence="5 6" key="2">
    <citation type="submission" date="2018-02" db="EMBL/GenBank/DDBJ databases">
        <title>Subsurface microbial communities from deep shales in Ohio and West Virginia, USA.</title>
        <authorList>
            <person name="Wrighton K."/>
        </authorList>
    </citation>
    <scope>NUCLEOTIDE SEQUENCE [LARGE SCALE GENOMIC DNA]</scope>
    <source>
        <strain evidence="5 6">UTICA-S1B9</strain>
    </source>
</reference>
<evidence type="ECO:0000256" key="1">
    <source>
        <dbReference type="ARBA" id="ARBA00010990"/>
    </source>
</evidence>
<dbReference type="GO" id="GO:0000287">
    <property type="term" value="F:magnesium ion binding"/>
    <property type="evidence" value="ECO:0007669"/>
    <property type="project" value="InterPro"/>
</dbReference>
<organism evidence="5 6">
    <name type="scientific">Marinobacter persicus</name>
    <dbReference type="NCBI Taxonomy" id="930118"/>
    <lineage>
        <taxon>Bacteria</taxon>
        <taxon>Pseudomonadati</taxon>
        <taxon>Pseudomonadota</taxon>
        <taxon>Gammaproteobacteria</taxon>
        <taxon>Pseudomonadales</taxon>
        <taxon>Marinobacteraceae</taxon>
        <taxon>Marinobacter</taxon>
    </lineage>
</organism>
<dbReference type="PANTHER" id="PTHR12215:SF10">
    <property type="entry name" value="L-AMINOADIPATE-SEMIALDEHYDE DEHYDROGENASE-PHOSPHOPANTETHEINYL TRANSFERASE"/>
    <property type="match status" value="1"/>
</dbReference>
<dbReference type="InterPro" id="IPR037143">
    <property type="entry name" value="4-PPantetheinyl_Trfase_dom_sf"/>
</dbReference>
<dbReference type="GO" id="GO:0019878">
    <property type="term" value="P:lysine biosynthetic process via aminoadipic acid"/>
    <property type="evidence" value="ECO:0007669"/>
    <property type="project" value="TreeGrafter"/>
</dbReference>
<dbReference type="AlphaFoldDB" id="A0A2S6G7W7"/>
<dbReference type="Pfam" id="PF01648">
    <property type="entry name" value="ACPS"/>
    <property type="match status" value="1"/>
</dbReference>
<dbReference type="Proteomes" id="UP000239648">
    <property type="component" value="Unassembled WGS sequence"/>
</dbReference>
<evidence type="ECO:0000313" key="7">
    <source>
        <dbReference type="Proteomes" id="UP000239648"/>
    </source>
</evidence>
<dbReference type="PANTHER" id="PTHR12215">
    <property type="entry name" value="PHOSPHOPANTETHEINE TRANSFERASE"/>
    <property type="match status" value="1"/>
</dbReference>
<keyword evidence="2 5" id="KW-0808">Transferase</keyword>
<dbReference type="Proteomes" id="UP000239446">
    <property type="component" value="Unassembled WGS sequence"/>
</dbReference>
<gene>
    <name evidence="5" type="ORF">B0H24_1007144</name>
    <name evidence="4" type="ORF">BY455_1073</name>
</gene>
<comment type="similarity">
    <text evidence="1">Belongs to the P-Pant transferase superfamily. Gsp/Sfp/HetI/AcpT family.</text>
</comment>
<dbReference type="EMBL" id="PTIT01000007">
    <property type="protein sequence ID" value="PPK52079.1"/>
    <property type="molecule type" value="Genomic_DNA"/>
</dbReference>
<dbReference type="InterPro" id="IPR008278">
    <property type="entry name" value="4-PPantetheinyl_Trfase_dom"/>
</dbReference>
<accession>A0A2S6G7W7</accession>
<evidence type="ECO:0000313" key="4">
    <source>
        <dbReference type="EMBL" id="PPK52079.1"/>
    </source>
</evidence>
<evidence type="ECO:0000256" key="2">
    <source>
        <dbReference type="ARBA" id="ARBA00022679"/>
    </source>
</evidence>
<keyword evidence="7" id="KW-1185">Reference proteome</keyword>
<dbReference type="Gene3D" id="3.90.470.20">
    <property type="entry name" value="4'-phosphopantetheinyl transferase domain"/>
    <property type="match status" value="1"/>
</dbReference>
<evidence type="ECO:0000259" key="3">
    <source>
        <dbReference type="Pfam" id="PF01648"/>
    </source>
</evidence>
<dbReference type="InterPro" id="IPR050559">
    <property type="entry name" value="P-Pant_transferase_sf"/>
</dbReference>
<reference evidence="4 7" key="1">
    <citation type="submission" date="2018-02" db="EMBL/GenBank/DDBJ databases">
        <title>Deep subsurface shale carbon reservoir microbial communities from Ohio and West Virginia, USA.</title>
        <authorList>
            <person name="Wrighton K."/>
        </authorList>
    </citation>
    <scope>NUCLEOTIDE SEQUENCE [LARGE SCALE GENOMIC DNA]</scope>
    <source>
        <strain evidence="4 7">UTICA-S1B6</strain>
    </source>
</reference>
<evidence type="ECO:0000313" key="6">
    <source>
        <dbReference type="Proteomes" id="UP000239446"/>
    </source>
</evidence>
<proteinExistence type="inferred from homology"/>
<dbReference type="GO" id="GO:0005829">
    <property type="term" value="C:cytosol"/>
    <property type="evidence" value="ECO:0007669"/>
    <property type="project" value="TreeGrafter"/>
</dbReference>
<comment type="caution">
    <text evidence="5">The sequence shown here is derived from an EMBL/GenBank/DDBJ whole genome shotgun (WGS) entry which is preliminary data.</text>
</comment>
<sequence length="260" mass="28665">MQTPEPASTQVFLCDSGNLLPMPEEHEQALRLLGPSEQARLAQYQGRRYREFLQTRLLLRQALSTTIPGAPPPEHWRISERPEQAPLVHQAVDQGWRYSLSHSRGCIAIAISNAGPCGIDLEHQRPRANLMALAEQWFHPDETEFLASLDKPDQIVAFYRLWTMKEALIKVTDSSVFSGILASTRFTACGNPETLQGVQAHSLALPKAPFSLAIVCAGKPPLDVTDGYPLETAERVRPTLTSYAIDPAPSLAQATSGRSM</sequence>
<feature type="domain" description="4'-phosphopantetheinyl transferase" evidence="3">
    <location>
        <begin position="116"/>
        <end position="180"/>
    </location>
</feature>
<evidence type="ECO:0000313" key="5">
    <source>
        <dbReference type="EMBL" id="PPK55233.1"/>
    </source>
</evidence>
<dbReference type="GO" id="GO:0008897">
    <property type="term" value="F:holo-[acyl-carrier-protein] synthase activity"/>
    <property type="evidence" value="ECO:0007669"/>
    <property type="project" value="InterPro"/>
</dbReference>
<dbReference type="EMBL" id="PTIU01000007">
    <property type="protein sequence ID" value="PPK55233.1"/>
    <property type="molecule type" value="Genomic_DNA"/>
</dbReference>
<protein>
    <submittedName>
        <fullName evidence="5">Phosphopantetheinyl transferase</fullName>
    </submittedName>
</protein>